<dbReference type="OrthoDB" id="5215911at2759"/>
<dbReference type="Proteomes" id="UP000002258">
    <property type="component" value="Chromosome 8"/>
</dbReference>
<dbReference type="RefSeq" id="XP_001386551.2">
    <property type="nucleotide sequence ID" value="XM_001386514.1"/>
</dbReference>
<dbReference type="GO" id="GO:0000324">
    <property type="term" value="C:fungal-type vacuole"/>
    <property type="evidence" value="ECO:0007669"/>
    <property type="project" value="TreeGrafter"/>
</dbReference>
<name>A3M0G8_PICST</name>
<feature type="transmembrane region" description="Helical" evidence="5">
    <location>
        <begin position="521"/>
        <end position="541"/>
    </location>
</feature>
<dbReference type="AlphaFoldDB" id="A3M0G8"/>
<dbReference type="PROSITE" id="PS50850">
    <property type="entry name" value="MFS"/>
    <property type="match status" value="1"/>
</dbReference>
<dbReference type="PANTHER" id="PTHR23502">
    <property type="entry name" value="MAJOR FACILITATOR SUPERFAMILY"/>
    <property type="match status" value="1"/>
</dbReference>
<sequence>MTSTIDIEKTTTAKSLNYDFVPGTVHLVDVIGNLSVKKDDGGEDIILQPQPTSNINDPLRWSKGKKRFQFFLLWLWSFLLAVSLNFSGPLFVIWSVELKTTFFKLNVHMALGFLFLGLGCLFLQPTALKLSRRFIYLCCTIIAIVGNAVGSQATSINFLYVVKILVGLAAAPVDSLVEISSTDVFFLHERSRAFSLILLALYGGSNLGPVACGYIVQTLSWRWCFYIQIIILGVMFFILLFLLEDTSFRRDFDEGELENKILEQIKSNDSMAQRDKPQTEKGHKSGGIITNLNEVVDSSSDDVSLDNTIPPRTYWQRMQLIQTHYNDTRSWITIFYRPFLLASFPAIIWGSVLYGAQMMWLSFLGVTQAQIYSAPPYNFSPSSTGLTSVGAFVGNLIGMVYGGNFVDWMTLKMAKRNHGILEPEFRLYAMILPTICNAAGLLAYGLGSYYGAHWAISVVIGQVFLGFAMSAAGSICLTYAVDSYHNVASESLVLMLFIRNMIGMGFTFAIQPWLVSNGLKTVTWLMFMLSIVINGSFIFMIKYGKSMRRWTATRYEKYSDLNYGELFPRK</sequence>
<feature type="transmembrane region" description="Helical" evidence="5">
    <location>
        <begin position="492"/>
        <end position="515"/>
    </location>
</feature>
<evidence type="ECO:0000256" key="4">
    <source>
        <dbReference type="ARBA" id="ARBA00023136"/>
    </source>
</evidence>
<evidence type="ECO:0000256" key="3">
    <source>
        <dbReference type="ARBA" id="ARBA00022989"/>
    </source>
</evidence>
<evidence type="ECO:0000313" key="7">
    <source>
        <dbReference type="EMBL" id="ABN68522.2"/>
    </source>
</evidence>
<feature type="transmembrane region" description="Helical" evidence="5">
    <location>
        <begin position="339"/>
        <end position="363"/>
    </location>
</feature>
<keyword evidence="4 5" id="KW-0472">Membrane</keyword>
<feature type="domain" description="Major facilitator superfamily (MFS) profile" evidence="6">
    <location>
        <begin position="69"/>
        <end position="548"/>
    </location>
</feature>
<dbReference type="Pfam" id="PF07690">
    <property type="entry name" value="MFS_1"/>
    <property type="match status" value="1"/>
</dbReference>
<dbReference type="KEGG" id="pic:PICST_63832"/>
<dbReference type="SUPFAM" id="SSF103473">
    <property type="entry name" value="MFS general substrate transporter"/>
    <property type="match status" value="1"/>
</dbReference>
<proteinExistence type="predicted"/>
<feature type="transmembrane region" description="Helical" evidence="5">
    <location>
        <begin position="427"/>
        <end position="446"/>
    </location>
</feature>
<dbReference type="PANTHER" id="PTHR23502:SF34">
    <property type="entry name" value="PROTEIN HOL1"/>
    <property type="match status" value="1"/>
</dbReference>
<comment type="subcellular location">
    <subcellularLocation>
        <location evidence="1">Membrane</location>
        <topology evidence="1">Multi-pass membrane protein</topology>
    </subcellularLocation>
</comment>
<reference evidence="7 8" key="1">
    <citation type="journal article" date="2007" name="Nat. Biotechnol.">
        <title>Genome sequence of the lignocellulose-bioconverting and xylose-fermenting yeast Pichia stipitis.</title>
        <authorList>
            <person name="Jeffries T.W."/>
            <person name="Grigoriev I.V."/>
            <person name="Grimwood J."/>
            <person name="Laplaza J.M."/>
            <person name="Aerts A."/>
            <person name="Salamov A."/>
            <person name="Schmutz J."/>
            <person name="Lindquist E."/>
            <person name="Dehal P."/>
            <person name="Shapiro H."/>
            <person name="Jin Y.S."/>
            <person name="Passoth V."/>
            <person name="Richardson P.M."/>
        </authorList>
    </citation>
    <scope>NUCLEOTIDE SEQUENCE [LARGE SCALE GENOMIC DNA]</scope>
    <source>
        <strain evidence="8">ATCC 58785 / CBS 6054 / NBRC 10063 / NRRL Y-11545</strain>
    </source>
</reference>
<feature type="transmembrane region" description="Helical" evidence="5">
    <location>
        <begin position="70"/>
        <end position="96"/>
    </location>
</feature>
<feature type="transmembrane region" description="Helical" evidence="5">
    <location>
        <begin position="223"/>
        <end position="243"/>
    </location>
</feature>
<feature type="transmembrane region" description="Helical" evidence="5">
    <location>
        <begin position="102"/>
        <end position="122"/>
    </location>
</feature>
<evidence type="ECO:0000256" key="2">
    <source>
        <dbReference type="ARBA" id="ARBA00022692"/>
    </source>
</evidence>
<dbReference type="Gene3D" id="1.20.1250.20">
    <property type="entry name" value="MFS general substrate transporter like domains"/>
    <property type="match status" value="1"/>
</dbReference>
<feature type="transmembrane region" description="Helical" evidence="5">
    <location>
        <begin position="194"/>
        <end position="217"/>
    </location>
</feature>
<dbReference type="OMA" id="RWCFWYL"/>
<gene>
    <name evidence="7" type="primary">HOL31</name>
    <name evidence="7" type="ORF">PICST_63832</name>
</gene>
<feature type="transmembrane region" description="Helical" evidence="5">
    <location>
        <begin position="383"/>
        <end position="406"/>
    </location>
</feature>
<dbReference type="GO" id="GO:0022857">
    <property type="term" value="F:transmembrane transporter activity"/>
    <property type="evidence" value="ECO:0007669"/>
    <property type="project" value="InterPro"/>
</dbReference>
<organism evidence="7 8">
    <name type="scientific">Scheffersomyces stipitis (strain ATCC 58785 / CBS 6054 / NBRC 10063 / NRRL Y-11545)</name>
    <name type="common">Yeast</name>
    <name type="synonym">Pichia stipitis</name>
    <dbReference type="NCBI Taxonomy" id="322104"/>
    <lineage>
        <taxon>Eukaryota</taxon>
        <taxon>Fungi</taxon>
        <taxon>Dikarya</taxon>
        <taxon>Ascomycota</taxon>
        <taxon>Saccharomycotina</taxon>
        <taxon>Pichiomycetes</taxon>
        <taxon>Debaryomycetaceae</taxon>
        <taxon>Scheffersomyces</taxon>
    </lineage>
</organism>
<evidence type="ECO:0000313" key="8">
    <source>
        <dbReference type="Proteomes" id="UP000002258"/>
    </source>
</evidence>
<dbReference type="GeneID" id="4840970"/>
<dbReference type="HOGENOM" id="CLU_008455_13_3_1"/>
<evidence type="ECO:0000256" key="5">
    <source>
        <dbReference type="SAM" id="Phobius"/>
    </source>
</evidence>
<dbReference type="InterPro" id="IPR036259">
    <property type="entry name" value="MFS_trans_sf"/>
</dbReference>
<accession>A3M0G8</accession>
<dbReference type="EMBL" id="CP000502">
    <property type="protein sequence ID" value="ABN68522.2"/>
    <property type="molecule type" value="Genomic_DNA"/>
</dbReference>
<keyword evidence="2 5" id="KW-0812">Transmembrane</keyword>
<dbReference type="eggNOG" id="KOG0255">
    <property type="taxonomic scope" value="Eukaryota"/>
</dbReference>
<protein>
    <submittedName>
        <fullName evidence="7">Putative ion transporter</fullName>
    </submittedName>
</protein>
<evidence type="ECO:0000256" key="1">
    <source>
        <dbReference type="ARBA" id="ARBA00004141"/>
    </source>
</evidence>
<feature type="transmembrane region" description="Helical" evidence="5">
    <location>
        <begin position="134"/>
        <end position="150"/>
    </location>
</feature>
<feature type="transmembrane region" description="Helical" evidence="5">
    <location>
        <begin position="452"/>
        <end position="480"/>
    </location>
</feature>
<dbReference type="InParanoid" id="A3M0G8"/>
<dbReference type="InterPro" id="IPR020846">
    <property type="entry name" value="MFS_dom"/>
</dbReference>
<dbReference type="InterPro" id="IPR011701">
    <property type="entry name" value="MFS"/>
</dbReference>
<evidence type="ECO:0000259" key="6">
    <source>
        <dbReference type="PROSITE" id="PS50850"/>
    </source>
</evidence>
<dbReference type="GO" id="GO:0005886">
    <property type="term" value="C:plasma membrane"/>
    <property type="evidence" value="ECO:0007669"/>
    <property type="project" value="TreeGrafter"/>
</dbReference>
<keyword evidence="8" id="KW-1185">Reference proteome</keyword>
<keyword evidence="3 5" id="KW-1133">Transmembrane helix</keyword>